<dbReference type="PROSITE" id="PS00436">
    <property type="entry name" value="PEROXIDASE_2"/>
    <property type="match status" value="1"/>
</dbReference>
<comment type="subcellular location">
    <subcellularLocation>
        <location evidence="2 17">Secreted</location>
    </subcellularLocation>
</comment>
<dbReference type="PRINTS" id="PR00461">
    <property type="entry name" value="PLPEROXIDASE"/>
</dbReference>
<feature type="binding site" evidence="14">
    <location>
        <position position="199"/>
    </location>
    <ligand>
        <name>Ca(2+)</name>
        <dbReference type="ChEBI" id="CHEBI:29108"/>
        <label>2</label>
    </ligand>
</feature>
<evidence type="ECO:0000256" key="10">
    <source>
        <dbReference type="ARBA" id="ARBA00023157"/>
    </source>
</evidence>
<dbReference type="AlphaFoldDB" id="A0A3L6D7Z3"/>
<keyword evidence="4 17" id="KW-0575">Peroxidase</keyword>
<evidence type="ECO:0000256" key="5">
    <source>
        <dbReference type="ARBA" id="ARBA00022617"/>
    </source>
</evidence>
<dbReference type="GO" id="GO:0020037">
    <property type="term" value="F:heme binding"/>
    <property type="evidence" value="ECO:0007669"/>
    <property type="project" value="UniProtKB-UniRule"/>
</dbReference>
<dbReference type="InterPro" id="IPR033905">
    <property type="entry name" value="Secretory_peroxidase"/>
</dbReference>
<evidence type="ECO:0000256" key="4">
    <source>
        <dbReference type="ARBA" id="ARBA00022559"/>
    </source>
</evidence>
<dbReference type="SUPFAM" id="SSF48113">
    <property type="entry name" value="Heme-dependent peroxidases"/>
    <property type="match status" value="1"/>
</dbReference>
<dbReference type="PROSITE" id="PS00435">
    <property type="entry name" value="PEROXIDASE_1"/>
    <property type="match status" value="1"/>
</dbReference>
<keyword evidence="5 17" id="KW-0349">Heme</keyword>
<dbReference type="GO" id="GO:0046872">
    <property type="term" value="F:metal ion binding"/>
    <property type="evidence" value="ECO:0007669"/>
    <property type="project" value="UniProtKB-UniRule"/>
</dbReference>
<evidence type="ECO:0000256" key="11">
    <source>
        <dbReference type="ARBA" id="ARBA00023324"/>
    </source>
</evidence>
<feature type="binding site" description="axial binding residue" evidence="14">
    <location>
        <position position="198"/>
    </location>
    <ligand>
        <name>heme b</name>
        <dbReference type="ChEBI" id="CHEBI:60344"/>
    </ligand>
    <ligandPart>
        <name>Fe</name>
        <dbReference type="ChEBI" id="CHEBI:18248"/>
    </ligandPart>
</feature>
<keyword evidence="10 16" id="KW-1015">Disulfide bond</keyword>
<keyword evidence="7 14" id="KW-0106">Calcium</keyword>
<comment type="similarity">
    <text evidence="3">Belongs to the peroxidase family. Ascorbate peroxidase subfamily.</text>
</comment>
<evidence type="ECO:0000313" key="21">
    <source>
        <dbReference type="Proteomes" id="UP000251960"/>
    </source>
</evidence>
<dbReference type="FunFam" id="1.10.520.10:FF:000001">
    <property type="entry name" value="Peroxidase"/>
    <property type="match status" value="1"/>
</dbReference>
<evidence type="ECO:0000256" key="2">
    <source>
        <dbReference type="ARBA" id="ARBA00004613"/>
    </source>
</evidence>
<dbReference type="ExpressionAtlas" id="A0A3L6D7Z3">
    <property type="expression patterns" value="baseline and differential"/>
</dbReference>
<feature type="site" description="Transition state stabilizer" evidence="15">
    <location>
        <position position="68"/>
    </location>
</feature>
<feature type="disulfide bond" evidence="16">
    <location>
        <begin position="41"/>
        <end position="120"/>
    </location>
</feature>
<keyword evidence="8 17" id="KW-0560">Oxidoreductase</keyword>
<dbReference type="InterPro" id="IPR019793">
    <property type="entry name" value="Peroxidases_heam-ligand_BS"/>
</dbReference>
<feature type="chain" id="PRO_5017846977" description="Peroxidase" evidence="17">
    <location>
        <begin position="23"/>
        <end position="335"/>
    </location>
</feature>
<comment type="function">
    <text evidence="17">Removal of H(2)O(2), oxidation of toxic reductants, biosynthesis and degradation of lignin, suberization, auxin catabolism, response to environmental stresses such as wounding, pathogen attack and oxidative stress.</text>
</comment>
<dbReference type="GO" id="GO:0042744">
    <property type="term" value="P:hydrogen peroxide catabolic process"/>
    <property type="evidence" value="ECO:0007669"/>
    <property type="project" value="UniProtKB-KW"/>
</dbReference>
<evidence type="ECO:0000256" key="1">
    <source>
        <dbReference type="ARBA" id="ARBA00000189"/>
    </source>
</evidence>
<feature type="binding site" evidence="14">
    <location>
        <position position="73"/>
    </location>
    <ligand>
        <name>Ca(2+)</name>
        <dbReference type="ChEBI" id="CHEBI:29108"/>
        <label>1</label>
    </ligand>
</feature>
<keyword evidence="11 17" id="KW-0376">Hydrogen peroxide</keyword>
<dbReference type="CDD" id="cd00693">
    <property type="entry name" value="secretory_peroxidase"/>
    <property type="match status" value="1"/>
</dbReference>
<name>A0A3L6D7Z3_MAIZE</name>
<dbReference type="Pfam" id="PF00141">
    <property type="entry name" value="peroxidase"/>
    <property type="match status" value="1"/>
</dbReference>
<dbReference type="PROSITE" id="PS50873">
    <property type="entry name" value="PEROXIDASE_4"/>
    <property type="match status" value="1"/>
</dbReference>
<evidence type="ECO:0000256" key="12">
    <source>
        <dbReference type="PIRSR" id="PIRSR600823-1"/>
    </source>
</evidence>
<dbReference type="PRINTS" id="PR00458">
    <property type="entry name" value="PEROXIDASE"/>
</dbReference>
<gene>
    <name evidence="20" type="primary">PER64_0</name>
    <name evidence="20" type="ORF">Zm00014a_013317</name>
</gene>
<evidence type="ECO:0000256" key="18">
    <source>
        <dbReference type="SAM" id="MobiDB-lite"/>
    </source>
</evidence>
<dbReference type="EC" id="1.11.1.7" evidence="17"/>
<organism evidence="20 21">
    <name type="scientific">Zea mays</name>
    <name type="common">Maize</name>
    <dbReference type="NCBI Taxonomy" id="4577"/>
    <lineage>
        <taxon>Eukaryota</taxon>
        <taxon>Viridiplantae</taxon>
        <taxon>Streptophyta</taxon>
        <taxon>Embryophyta</taxon>
        <taxon>Tracheophyta</taxon>
        <taxon>Spermatophyta</taxon>
        <taxon>Magnoliopsida</taxon>
        <taxon>Liliopsida</taxon>
        <taxon>Poales</taxon>
        <taxon>Poaceae</taxon>
        <taxon>PACMAD clade</taxon>
        <taxon>Panicoideae</taxon>
        <taxon>Andropogonodae</taxon>
        <taxon>Andropogoneae</taxon>
        <taxon>Tripsacinae</taxon>
        <taxon>Zea</taxon>
    </lineage>
</organism>
<feature type="region of interest" description="Disordered" evidence="18">
    <location>
        <begin position="219"/>
        <end position="312"/>
    </location>
</feature>
<feature type="compositionally biased region" description="Pro residues" evidence="18">
    <location>
        <begin position="227"/>
        <end position="259"/>
    </location>
</feature>
<feature type="signal peptide" evidence="17">
    <location>
        <begin position="1"/>
        <end position="22"/>
    </location>
</feature>
<comment type="caution">
    <text evidence="20">The sequence shown here is derived from an EMBL/GenBank/DDBJ whole genome shotgun (WGS) entry which is preliminary data.</text>
</comment>
<feature type="binding site" evidence="13">
    <location>
        <position position="168"/>
    </location>
    <ligand>
        <name>substrate</name>
    </ligand>
</feature>
<dbReference type="GO" id="GO:0006979">
    <property type="term" value="P:response to oxidative stress"/>
    <property type="evidence" value="ECO:0007669"/>
    <property type="project" value="UniProtKB-UniRule"/>
</dbReference>
<sequence>MAAAPPAAEAALLLLLALLALAAVALRRGDALSLDLYDVTCPEVEAAVTAAVRQAMANDRTVAAGLLRMHFHDCFVRGCDGSVLLDSTGTVTAEKDGPPNASLHAFYVIDNAKRAVEALCPGVVSCADILALAARDAVALSGGPWWVVPVGRRDGRVSLANETTAALPGPTASFDQLKQAFHGRGLSTKDLVALSGAHTLGFAHCSSFQNRILRAQQGVATADDPSLSPPSPPPFAVRAPPTTPSAPPAPPWTPPPRPSTTPTTGCCRPAGACSPPTRRCSRTPRRAPLSRSTPRRRRHSSGPLQNPCCGWPASTEAKRCEPTAGELTHHDPSYP</sequence>
<evidence type="ECO:0000313" key="20">
    <source>
        <dbReference type="EMBL" id="PWZ04488.1"/>
    </source>
</evidence>
<dbReference type="InterPro" id="IPR002016">
    <property type="entry name" value="Haem_peroxidase"/>
</dbReference>
<feature type="binding site" evidence="14">
    <location>
        <position position="82"/>
    </location>
    <ligand>
        <name>Ca(2+)</name>
        <dbReference type="ChEBI" id="CHEBI:29108"/>
        <label>1</label>
    </ligand>
</feature>
<evidence type="ECO:0000256" key="16">
    <source>
        <dbReference type="PIRSR" id="PIRSR600823-5"/>
    </source>
</evidence>
<evidence type="ECO:0000256" key="14">
    <source>
        <dbReference type="PIRSR" id="PIRSR600823-3"/>
    </source>
</evidence>
<evidence type="ECO:0000256" key="6">
    <source>
        <dbReference type="ARBA" id="ARBA00022723"/>
    </source>
</evidence>
<dbReference type="GO" id="GO:0005576">
    <property type="term" value="C:extracellular region"/>
    <property type="evidence" value="ECO:0007669"/>
    <property type="project" value="UniProtKB-SubCell"/>
</dbReference>
<keyword evidence="17" id="KW-0964">Secreted</keyword>
<feature type="binding site" evidence="14">
    <location>
        <position position="94"/>
    </location>
    <ligand>
        <name>Ca(2+)</name>
        <dbReference type="ChEBI" id="CHEBI:29108"/>
        <label>1</label>
    </ligand>
</feature>
<accession>A0A3L6D7Z3</accession>
<proteinExistence type="inferred from homology"/>
<comment type="cofactor">
    <cofactor evidence="14 17">
        <name>Ca(2+)</name>
        <dbReference type="ChEBI" id="CHEBI:29108"/>
    </cofactor>
    <text evidence="14 17">Binds 2 calcium ions per subunit.</text>
</comment>
<evidence type="ECO:0000256" key="8">
    <source>
        <dbReference type="ARBA" id="ARBA00023002"/>
    </source>
</evidence>
<reference evidence="20 21" key="1">
    <citation type="journal article" date="2018" name="Nat. Genet.">
        <title>Extensive intraspecific gene order and gene structural variations between Mo17 and other maize genomes.</title>
        <authorList>
            <person name="Sun S."/>
            <person name="Zhou Y."/>
            <person name="Chen J."/>
            <person name="Shi J."/>
            <person name="Zhao H."/>
            <person name="Zhao H."/>
            <person name="Song W."/>
            <person name="Zhang M."/>
            <person name="Cui Y."/>
            <person name="Dong X."/>
            <person name="Liu H."/>
            <person name="Ma X."/>
            <person name="Jiao Y."/>
            <person name="Wang B."/>
            <person name="Wei X."/>
            <person name="Stein J.C."/>
            <person name="Glaubitz J.C."/>
            <person name="Lu F."/>
            <person name="Yu G."/>
            <person name="Liang C."/>
            <person name="Fengler K."/>
            <person name="Li B."/>
            <person name="Rafalski A."/>
            <person name="Schnable P.S."/>
            <person name="Ware D.H."/>
            <person name="Buckler E.S."/>
            <person name="Lai J."/>
        </authorList>
    </citation>
    <scope>NUCLEOTIDE SEQUENCE [LARGE SCALE GENOMIC DNA]</scope>
    <source>
        <strain evidence="21">cv. Missouri 17</strain>
        <tissue evidence="20">Seedling</tissue>
    </source>
</reference>
<evidence type="ECO:0000256" key="7">
    <source>
        <dbReference type="ARBA" id="ARBA00022837"/>
    </source>
</evidence>
<dbReference type="Gene3D" id="1.10.520.10">
    <property type="match status" value="1"/>
</dbReference>
<dbReference type="Proteomes" id="UP000251960">
    <property type="component" value="Unassembled WGS sequence"/>
</dbReference>
<feature type="disulfide bond" evidence="16">
    <location>
        <begin position="74"/>
        <end position="79"/>
    </location>
</feature>
<dbReference type="EMBL" id="NCVQ01000205">
    <property type="protein sequence ID" value="PWZ04488.1"/>
    <property type="molecule type" value="Genomic_DNA"/>
</dbReference>
<dbReference type="Gene3D" id="1.10.420.10">
    <property type="entry name" value="Peroxidase, domain 2"/>
    <property type="match status" value="1"/>
</dbReference>
<protein>
    <recommendedName>
        <fullName evidence="17">Peroxidase</fullName>
        <ecNumber evidence="17">1.11.1.7</ecNumber>
    </recommendedName>
</protein>
<evidence type="ECO:0000259" key="19">
    <source>
        <dbReference type="PROSITE" id="PS50873"/>
    </source>
</evidence>
<feature type="binding site" evidence="14">
    <location>
        <position position="76"/>
    </location>
    <ligand>
        <name>Ca(2+)</name>
        <dbReference type="ChEBI" id="CHEBI:29108"/>
        <label>1</label>
    </ligand>
</feature>
<evidence type="ECO:0000256" key="3">
    <source>
        <dbReference type="ARBA" id="ARBA00006873"/>
    </source>
</evidence>
<feature type="active site" description="Proton acceptor" evidence="12">
    <location>
        <position position="72"/>
    </location>
</feature>
<comment type="catalytic activity">
    <reaction evidence="1 17">
        <text>2 a phenolic donor + H2O2 = 2 a phenolic radical donor + 2 H2O</text>
        <dbReference type="Rhea" id="RHEA:56136"/>
        <dbReference type="ChEBI" id="CHEBI:15377"/>
        <dbReference type="ChEBI" id="CHEBI:16240"/>
        <dbReference type="ChEBI" id="CHEBI:139520"/>
        <dbReference type="ChEBI" id="CHEBI:139521"/>
        <dbReference type="EC" id="1.11.1.7"/>
    </reaction>
</comment>
<feature type="domain" description="Plant heme peroxidase family profile" evidence="19">
    <location>
        <begin position="31"/>
        <end position="246"/>
    </location>
</feature>
<keyword evidence="17" id="KW-0732">Signal</keyword>
<evidence type="ECO:0000256" key="13">
    <source>
        <dbReference type="PIRSR" id="PIRSR600823-2"/>
    </source>
</evidence>
<evidence type="ECO:0000256" key="9">
    <source>
        <dbReference type="ARBA" id="ARBA00023004"/>
    </source>
</evidence>
<dbReference type="PANTHER" id="PTHR31235">
    <property type="entry name" value="PEROXIDASE 25-RELATED"/>
    <property type="match status" value="1"/>
</dbReference>
<dbReference type="InterPro" id="IPR010255">
    <property type="entry name" value="Haem_peroxidase_sf"/>
</dbReference>
<keyword evidence="9 14" id="KW-0408">Iron</keyword>
<evidence type="ECO:0000256" key="15">
    <source>
        <dbReference type="PIRSR" id="PIRSR600823-4"/>
    </source>
</evidence>
<evidence type="ECO:0000256" key="17">
    <source>
        <dbReference type="RuleBase" id="RU362060"/>
    </source>
</evidence>
<dbReference type="InterPro" id="IPR000823">
    <property type="entry name" value="Peroxidase_pln"/>
</dbReference>
<comment type="similarity">
    <text evidence="17">Belongs to the peroxidase family. Classical plant (class III) peroxidase subfamily.</text>
</comment>
<feature type="binding site" evidence="14">
    <location>
        <position position="80"/>
    </location>
    <ligand>
        <name>Ca(2+)</name>
        <dbReference type="ChEBI" id="CHEBI:29108"/>
        <label>1</label>
    </ligand>
</feature>
<keyword evidence="6 14" id="KW-0479">Metal-binding</keyword>
<feature type="binding site" evidence="14">
    <location>
        <position position="78"/>
    </location>
    <ligand>
        <name>Ca(2+)</name>
        <dbReference type="ChEBI" id="CHEBI:29108"/>
        <label>1</label>
    </ligand>
</feature>
<dbReference type="InterPro" id="IPR019794">
    <property type="entry name" value="Peroxidases_AS"/>
</dbReference>
<dbReference type="GO" id="GO:0140825">
    <property type="term" value="F:lactoperoxidase activity"/>
    <property type="evidence" value="ECO:0007669"/>
    <property type="project" value="UniProtKB-EC"/>
</dbReference>
<comment type="cofactor">
    <cofactor evidence="14 17">
        <name>heme b</name>
        <dbReference type="ChEBI" id="CHEBI:60344"/>
    </cofactor>
    <text evidence="14 17">Binds 1 heme b (iron(II)-protoporphyrin IX) group per subunit.</text>
</comment>